<dbReference type="RefSeq" id="WP_054572997.1">
    <property type="nucleotide sequence ID" value="NZ_LKKS01000101.1"/>
</dbReference>
<reference evidence="2 3" key="1">
    <citation type="submission" date="2015-10" db="EMBL/GenBank/DDBJ databases">
        <title>Pseudomonas putida clinical strains.</title>
        <authorList>
            <person name="Molina L."/>
            <person name="Udaondo Z."/>
        </authorList>
    </citation>
    <scope>NUCLEOTIDE SEQUENCE [LARGE SCALE GENOMIC DNA]</scope>
    <source>
        <strain evidence="2 3">HB13667</strain>
    </source>
</reference>
<sequence>MAKVTNTHSKTPIGLPDGSVVPPGGTIDVPQWVDYSNRQNLAFYVESGVLVVEGGEPADLTKEELMAKLKALGVEVGANAKPETLQKRLAEAEAKAKADAIAKLKEKGVEVGDDVTLEELQAELAKHP</sequence>
<accession>A0A0N8HF23</accession>
<gene>
    <name evidence="2" type="ORF">HB13667_16310</name>
</gene>
<evidence type="ECO:0000256" key="1">
    <source>
        <dbReference type="SAM" id="MobiDB-lite"/>
    </source>
</evidence>
<dbReference type="EMBL" id="LKKS01000101">
    <property type="protein sequence ID" value="KPM62972.1"/>
    <property type="molecule type" value="Genomic_DNA"/>
</dbReference>
<comment type="caution">
    <text evidence="2">The sequence shown here is derived from an EMBL/GenBank/DDBJ whole genome shotgun (WGS) entry which is preliminary data.</text>
</comment>
<organism evidence="2 3">
    <name type="scientific">Pseudomonas putida</name>
    <name type="common">Arthrobacter siderocapsulatus</name>
    <dbReference type="NCBI Taxonomy" id="303"/>
    <lineage>
        <taxon>Bacteria</taxon>
        <taxon>Pseudomonadati</taxon>
        <taxon>Pseudomonadota</taxon>
        <taxon>Gammaproteobacteria</taxon>
        <taxon>Pseudomonadales</taxon>
        <taxon>Pseudomonadaceae</taxon>
        <taxon>Pseudomonas</taxon>
    </lineage>
</organism>
<protein>
    <submittedName>
        <fullName evidence="2">Uncharacterized protein</fullName>
    </submittedName>
</protein>
<dbReference type="Proteomes" id="UP000050437">
    <property type="component" value="Unassembled WGS sequence"/>
</dbReference>
<evidence type="ECO:0000313" key="2">
    <source>
        <dbReference type="EMBL" id="KPM62972.1"/>
    </source>
</evidence>
<feature type="region of interest" description="Disordered" evidence="1">
    <location>
        <begin position="1"/>
        <end position="24"/>
    </location>
</feature>
<feature type="compositionally biased region" description="Polar residues" evidence="1">
    <location>
        <begin position="1"/>
        <end position="10"/>
    </location>
</feature>
<dbReference type="AlphaFoldDB" id="A0A0N8HF23"/>
<proteinExistence type="predicted"/>
<evidence type="ECO:0000313" key="3">
    <source>
        <dbReference type="Proteomes" id="UP000050437"/>
    </source>
</evidence>
<name>A0A0N8HF23_PSEPU</name>